<evidence type="ECO:0000259" key="1">
    <source>
        <dbReference type="Pfam" id="PF01368"/>
    </source>
</evidence>
<protein>
    <recommendedName>
        <fullName evidence="1">DDH domain-containing protein</fullName>
    </recommendedName>
</protein>
<dbReference type="InterPro" id="IPR001667">
    <property type="entry name" value="DDH_dom"/>
</dbReference>
<name>A0A2H0YVH1_9BACT</name>
<dbReference type="InterPro" id="IPR038763">
    <property type="entry name" value="DHH_sf"/>
</dbReference>
<gene>
    <name evidence="2" type="ORF">COT25_01530</name>
</gene>
<comment type="caution">
    <text evidence="2">The sequence shown here is derived from an EMBL/GenBank/DDBJ whole genome shotgun (WGS) entry which is preliminary data.</text>
</comment>
<sequence>MRSSTEIRPIQQAYELLTKTENVLVVLPEHPSTDAIASGLGIYLMLQKLEKKSKVVASQFELPPSHQFLPKSKEIYSTLTQLRKFIVSVDIANTPVEELSYDIAHDKLHIFISPKKGFFTERDVTTSAGEYTYDLIITLDAPSLSSLGGVFEENADFFYQTPLINIDHHAGNEQFGQINIVDIVATSVSEIVFELLKEFGHNILDEHIATNLLTGIISKTKSFRSLSATPKSLNIASRLIAQGARREEIINNLYRTKSLSVIQLWGRALARLKTEDNNLFVYSKLNQKDFERSGGSADDLPGILDEIMVNAEGAEIALVMHEIDPSTTGALMGSIKSHNGLDILKEYAPTGNQNLTRARIALPLGEAESKVVTTICAYLERASL</sequence>
<evidence type="ECO:0000313" key="2">
    <source>
        <dbReference type="EMBL" id="PIS41733.1"/>
    </source>
</evidence>
<dbReference type="InterPro" id="IPR051319">
    <property type="entry name" value="Oligoribo/pAp-PDE_c-di-AMP_PDE"/>
</dbReference>
<dbReference type="Gene3D" id="3.90.1640.10">
    <property type="entry name" value="inorganic pyrophosphatase (n-terminal core)"/>
    <property type="match status" value="2"/>
</dbReference>
<dbReference type="Proteomes" id="UP000228711">
    <property type="component" value="Unassembled WGS sequence"/>
</dbReference>
<reference evidence="3" key="1">
    <citation type="submission" date="2017-09" db="EMBL/GenBank/DDBJ databases">
        <title>Depth-based differentiation of microbial function through sediment-hosted aquifers and enrichment of novel symbionts in the deep terrestrial subsurface.</title>
        <authorList>
            <person name="Probst A.J."/>
            <person name="Ladd B."/>
            <person name="Jarett J.K."/>
            <person name="Geller-Mcgrath D.E."/>
            <person name="Sieber C.M.K."/>
            <person name="Emerson J.B."/>
            <person name="Anantharaman K."/>
            <person name="Thomas B.C."/>
            <person name="Malmstrom R."/>
            <person name="Stieglmeier M."/>
            <person name="Klingl A."/>
            <person name="Woyke T."/>
            <person name="Ryan C.M."/>
            <person name="Banfield J.F."/>
        </authorList>
    </citation>
    <scope>NUCLEOTIDE SEQUENCE [LARGE SCALE GENOMIC DNA]</scope>
</reference>
<organism evidence="2 3">
    <name type="scientific">Candidatus Kerfeldbacteria bacterium CG08_land_8_20_14_0_20_42_7</name>
    <dbReference type="NCBI Taxonomy" id="2014245"/>
    <lineage>
        <taxon>Bacteria</taxon>
        <taxon>Candidatus Kerfeldiibacteriota</taxon>
    </lineage>
</organism>
<feature type="domain" description="DDH" evidence="1">
    <location>
        <begin position="23"/>
        <end position="216"/>
    </location>
</feature>
<dbReference type="PANTHER" id="PTHR47618">
    <property type="entry name" value="BIFUNCTIONAL OLIGORIBONUCLEASE AND PAP PHOSPHATASE NRNA"/>
    <property type="match status" value="1"/>
</dbReference>
<dbReference type="SUPFAM" id="SSF64182">
    <property type="entry name" value="DHH phosphoesterases"/>
    <property type="match status" value="1"/>
</dbReference>
<proteinExistence type="predicted"/>
<dbReference type="EMBL" id="PEXV01000057">
    <property type="protein sequence ID" value="PIS41733.1"/>
    <property type="molecule type" value="Genomic_DNA"/>
</dbReference>
<dbReference type="PANTHER" id="PTHR47618:SF1">
    <property type="entry name" value="BIFUNCTIONAL OLIGORIBONUCLEASE AND PAP PHOSPHATASE NRNA"/>
    <property type="match status" value="1"/>
</dbReference>
<dbReference type="AlphaFoldDB" id="A0A2H0YVH1"/>
<dbReference type="Pfam" id="PF01368">
    <property type="entry name" value="DHH"/>
    <property type="match status" value="1"/>
</dbReference>
<evidence type="ECO:0000313" key="3">
    <source>
        <dbReference type="Proteomes" id="UP000228711"/>
    </source>
</evidence>
<accession>A0A2H0YVH1</accession>
<dbReference type="Gene3D" id="3.10.310.30">
    <property type="match status" value="1"/>
</dbReference>